<dbReference type="OrthoDB" id="2425129at2759"/>
<feature type="region of interest" description="Disordered" evidence="1">
    <location>
        <begin position="670"/>
        <end position="697"/>
    </location>
</feature>
<dbReference type="AlphaFoldDB" id="A0A9N9EVN6"/>
<sequence>MSTQSTSILMAFYHVTAIEDWTCANITNYYQEKTGEKERKKVLDYIKKDIGKILNSDVDFDILRKNKAQKILDNWKPSNSYELFVRRLVQAGLFVYSDELLVRHFAQANWSSPKSSDSDLDSHTCVKIGHLQIDRLATDSATQVNNNDCKDINFACDITKGTEDGVRNINTEKKEVPIVYIQPKNLKRKWDADKENLELNGGSNNNNIKSTDLEDLELNNDINIGENEISDFYPLSDEESDINEVESGSESPVQKYPNVDSPKDDWLLPSGKSVRSIIYGQKNLHKSHPSHFGIIRIGAKVRKPEWIEDKDWNYLTSSVEFPHFKLSSNTEELLKLLLDTDSLTEYKKVIREAKYKNDIDAEMEFVTDVLWWFTNNIFNTASAFHGIHKNEALLGSSMIHPILQYLMNTTDRITYIPGEVYLKANANQRLLRRNLKSEDDKPLGMKVDGIFHTPGNKGLEIGMVELSGGYLTSDMPRYVKDHVKGCWGCRDILNDIVKKYNRGDYKILRKLRTWFFHIHGQEVQVWGMDLPVSKVYRMFLIGTFYLPINWDEHYELVHALRILWNLGRGLDNSFKLLEEFKKSHRRNTALHSRSSILKDYVSNVNESSPLNPTGKRARTINPHSLTPNDHGDSNDNDPPSPSPSGADISAENAELKAELVKLRHDFDSSNLTRLQQPQHVTNAQNSCSGEEKISEVTVVPQPDAEPERRFASHDIPDPVMGQSINGTSMDISSVTKDKNSQSHKKREAENIVQDAFDFTATSVTEKNHMTKISMTSHDRGGLIIDSEEEISNDQDNILEEQAKPLVSATRAEDDFDKIIMEAFEEEEARIEKERQNKATSNVVTPAK</sequence>
<reference evidence="2" key="1">
    <citation type="submission" date="2021-06" db="EMBL/GenBank/DDBJ databases">
        <authorList>
            <person name="Kallberg Y."/>
            <person name="Tangrot J."/>
            <person name="Rosling A."/>
        </authorList>
    </citation>
    <scope>NUCLEOTIDE SEQUENCE</scope>
    <source>
        <strain evidence="2">MA453B</strain>
    </source>
</reference>
<protein>
    <submittedName>
        <fullName evidence="2">4074_t:CDS:1</fullName>
    </submittedName>
</protein>
<accession>A0A9N9EVN6</accession>
<organism evidence="2 3">
    <name type="scientific">Dentiscutata erythropus</name>
    <dbReference type="NCBI Taxonomy" id="1348616"/>
    <lineage>
        <taxon>Eukaryota</taxon>
        <taxon>Fungi</taxon>
        <taxon>Fungi incertae sedis</taxon>
        <taxon>Mucoromycota</taxon>
        <taxon>Glomeromycotina</taxon>
        <taxon>Glomeromycetes</taxon>
        <taxon>Diversisporales</taxon>
        <taxon>Gigasporaceae</taxon>
        <taxon>Dentiscutata</taxon>
    </lineage>
</organism>
<evidence type="ECO:0000313" key="3">
    <source>
        <dbReference type="Proteomes" id="UP000789405"/>
    </source>
</evidence>
<name>A0A9N9EVN6_9GLOM</name>
<feature type="region of interest" description="Disordered" evidence="1">
    <location>
        <begin position="239"/>
        <end position="262"/>
    </location>
</feature>
<evidence type="ECO:0000313" key="2">
    <source>
        <dbReference type="EMBL" id="CAG8696503.1"/>
    </source>
</evidence>
<comment type="caution">
    <text evidence="2">The sequence shown here is derived from an EMBL/GenBank/DDBJ whole genome shotgun (WGS) entry which is preliminary data.</text>
</comment>
<gene>
    <name evidence="2" type="ORF">DERYTH_LOCUS12711</name>
</gene>
<proteinExistence type="predicted"/>
<keyword evidence="3" id="KW-1185">Reference proteome</keyword>
<feature type="compositionally biased region" description="Polar residues" evidence="1">
    <location>
        <begin position="670"/>
        <end position="688"/>
    </location>
</feature>
<dbReference type="EMBL" id="CAJVPY010008474">
    <property type="protein sequence ID" value="CAG8696503.1"/>
    <property type="molecule type" value="Genomic_DNA"/>
</dbReference>
<feature type="region of interest" description="Disordered" evidence="1">
    <location>
        <begin position="604"/>
        <end position="648"/>
    </location>
</feature>
<evidence type="ECO:0000256" key="1">
    <source>
        <dbReference type="SAM" id="MobiDB-lite"/>
    </source>
</evidence>
<feature type="non-terminal residue" evidence="2">
    <location>
        <position position="847"/>
    </location>
</feature>
<dbReference type="Proteomes" id="UP000789405">
    <property type="component" value="Unassembled WGS sequence"/>
</dbReference>